<evidence type="ECO:0000256" key="1">
    <source>
        <dbReference type="SAM" id="MobiDB-lite"/>
    </source>
</evidence>
<feature type="compositionally biased region" description="Basic and acidic residues" evidence="1">
    <location>
        <begin position="77"/>
        <end position="90"/>
    </location>
</feature>
<gene>
    <name evidence="2" type="ORF">B0T10DRAFT_587692</name>
</gene>
<evidence type="ECO:0000313" key="2">
    <source>
        <dbReference type="EMBL" id="KAH6896053.1"/>
    </source>
</evidence>
<name>A0A9P8WBB0_9HYPO</name>
<reference evidence="2 3" key="1">
    <citation type="journal article" date="2021" name="Nat. Commun.">
        <title>Genetic determinants of endophytism in the Arabidopsis root mycobiome.</title>
        <authorList>
            <person name="Mesny F."/>
            <person name="Miyauchi S."/>
            <person name="Thiergart T."/>
            <person name="Pickel B."/>
            <person name="Atanasova L."/>
            <person name="Karlsson M."/>
            <person name="Huettel B."/>
            <person name="Barry K.W."/>
            <person name="Haridas S."/>
            <person name="Chen C."/>
            <person name="Bauer D."/>
            <person name="Andreopoulos W."/>
            <person name="Pangilinan J."/>
            <person name="LaButti K."/>
            <person name="Riley R."/>
            <person name="Lipzen A."/>
            <person name="Clum A."/>
            <person name="Drula E."/>
            <person name="Henrissat B."/>
            <person name="Kohler A."/>
            <person name="Grigoriev I.V."/>
            <person name="Martin F.M."/>
            <person name="Hacquard S."/>
        </authorList>
    </citation>
    <scope>NUCLEOTIDE SEQUENCE [LARGE SCALE GENOMIC DNA]</scope>
    <source>
        <strain evidence="2 3">MPI-CAGE-CH-0241</strain>
    </source>
</reference>
<comment type="caution">
    <text evidence="2">The sequence shown here is derived from an EMBL/GenBank/DDBJ whole genome shotgun (WGS) entry which is preliminary data.</text>
</comment>
<dbReference type="AlphaFoldDB" id="A0A9P8WBB0"/>
<dbReference type="EMBL" id="JAGPYM010000004">
    <property type="protein sequence ID" value="KAH6896053.1"/>
    <property type="molecule type" value="Genomic_DNA"/>
</dbReference>
<sequence length="208" mass="23415">MASPSLNRLAQNGNRSFYGLLSWLWVQGQKLYGLSQKPSRSAIMRYESSTRNWRALVTEERRVNGSIRNARSYPKISETRSRERTNHGLSDKATNQGFGNTLVIAGHSAQKIEGEGRLQQLSDAEVPKNPTEVQTIDDSPSHEADLVVVDLFRTKAPGFSTMQTDSQFYELGLESHGNKQCLPKKSDCHLGKMVLAIEKMESYYQKGY</sequence>
<evidence type="ECO:0000313" key="3">
    <source>
        <dbReference type="Proteomes" id="UP000777438"/>
    </source>
</evidence>
<accession>A0A9P8WBB0</accession>
<feature type="region of interest" description="Disordered" evidence="1">
    <location>
        <begin position="68"/>
        <end position="94"/>
    </location>
</feature>
<dbReference type="Proteomes" id="UP000777438">
    <property type="component" value="Unassembled WGS sequence"/>
</dbReference>
<organism evidence="2 3">
    <name type="scientific">Thelonectria olida</name>
    <dbReference type="NCBI Taxonomy" id="1576542"/>
    <lineage>
        <taxon>Eukaryota</taxon>
        <taxon>Fungi</taxon>
        <taxon>Dikarya</taxon>
        <taxon>Ascomycota</taxon>
        <taxon>Pezizomycotina</taxon>
        <taxon>Sordariomycetes</taxon>
        <taxon>Hypocreomycetidae</taxon>
        <taxon>Hypocreales</taxon>
        <taxon>Nectriaceae</taxon>
        <taxon>Thelonectria</taxon>
    </lineage>
</organism>
<keyword evidence="3" id="KW-1185">Reference proteome</keyword>
<proteinExistence type="predicted"/>
<protein>
    <submittedName>
        <fullName evidence="2">Uncharacterized protein</fullName>
    </submittedName>
</protein>
<dbReference type="OrthoDB" id="6513042at2759"/>